<dbReference type="Proteomes" id="UP000092462">
    <property type="component" value="Unassembled WGS sequence"/>
</dbReference>
<protein>
    <submittedName>
        <fullName evidence="1">Uncharacterized protein</fullName>
    </submittedName>
</protein>
<dbReference type="VEuPathDB" id="VectorBase:PPAI005271"/>
<accession>A0A1B0DBT2</accession>
<evidence type="ECO:0000313" key="2">
    <source>
        <dbReference type="Proteomes" id="UP000092462"/>
    </source>
</evidence>
<dbReference type="AlphaFoldDB" id="A0A1B0DBT2"/>
<keyword evidence="2" id="KW-1185">Reference proteome</keyword>
<proteinExistence type="predicted"/>
<sequence>MVDMLGSIVFVGMGGVLDEDLGWVQEQRKQRPQLLRKKMMKFLIFAFFVAFAVAVAYAAPGPNPGPHPAPLPYPQTQYYPTYQPSYQPYRPYY</sequence>
<organism evidence="1 2">
    <name type="scientific">Phlebotomus papatasi</name>
    <name type="common">Sandfly</name>
    <dbReference type="NCBI Taxonomy" id="29031"/>
    <lineage>
        <taxon>Eukaryota</taxon>
        <taxon>Metazoa</taxon>
        <taxon>Ecdysozoa</taxon>
        <taxon>Arthropoda</taxon>
        <taxon>Hexapoda</taxon>
        <taxon>Insecta</taxon>
        <taxon>Pterygota</taxon>
        <taxon>Neoptera</taxon>
        <taxon>Endopterygota</taxon>
        <taxon>Diptera</taxon>
        <taxon>Nematocera</taxon>
        <taxon>Psychodoidea</taxon>
        <taxon>Psychodidae</taxon>
        <taxon>Phlebotomus</taxon>
        <taxon>Phlebotomus</taxon>
    </lineage>
</organism>
<name>A0A1B0DBT2_PHLPP</name>
<dbReference type="EnsemblMetazoa" id="PPAI005271-RA">
    <property type="protein sequence ID" value="PPAI005271-PA"/>
    <property type="gene ID" value="PPAI005271"/>
</dbReference>
<evidence type="ECO:0000313" key="1">
    <source>
        <dbReference type="EnsemblMetazoa" id="PPAI005271-PA"/>
    </source>
</evidence>
<dbReference type="EMBL" id="AJVK01004939">
    <property type="status" value="NOT_ANNOTATED_CDS"/>
    <property type="molecule type" value="Genomic_DNA"/>
</dbReference>
<reference evidence="1" key="1">
    <citation type="submission" date="2022-08" db="UniProtKB">
        <authorList>
            <consortium name="EnsemblMetazoa"/>
        </authorList>
    </citation>
    <scope>IDENTIFICATION</scope>
    <source>
        <strain evidence="1">Israel</strain>
    </source>
</reference>